<proteinExistence type="inferred from homology"/>
<protein>
    <recommendedName>
        <fullName evidence="3">DDRGK domain-containing protein 1</fullName>
    </recommendedName>
</protein>
<evidence type="ECO:0000256" key="2">
    <source>
        <dbReference type="ARBA" id="ARBA00009829"/>
    </source>
</evidence>
<keyword evidence="7 10" id="KW-1133">Transmembrane helix</keyword>
<evidence type="ECO:0000256" key="6">
    <source>
        <dbReference type="ARBA" id="ARBA00022824"/>
    </source>
</evidence>
<dbReference type="InterPro" id="IPR036388">
    <property type="entry name" value="WH-like_DNA-bd_sf"/>
</dbReference>
<comment type="similarity">
    <text evidence="2">Belongs to the DDRGK1 family.</text>
</comment>
<gene>
    <name evidence="11" type="ORF">GSLYS_00015870001</name>
</gene>
<dbReference type="PANTHER" id="PTHR48176">
    <property type="entry name" value="DDRGK DOMAIN-CONTAINING PROTEIN 1"/>
    <property type="match status" value="1"/>
</dbReference>
<feature type="compositionally biased region" description="Acidic residues" evidence="9">
    <location>
        <begin position="72"/>
        <end position="89"/>
    </location>
</feature>
<evidence type="ECO:0000256" key="4">
    <source>
        <dbReference type="ARBA" id="ARBA00022692"/>
    </source>
</evidence>
<evidence type="ECO:0000256" key="5">
    <source>
        <dbReference type="ARBA" id="ARBA00022786"/>
    </source>
</evidence>
<evidence type="ECO:0000313" key="11">
    <source>
        <dbReference type="EMBL" id="CAL1542276.1"/>
    </source>
</evidence>
<dbReference type="EMBL" id="CAXITT010000478">
    <property type="protein sequence ID" value="CAL1542276.1"/>
    <property type="molecule type" value="Genomic_DNA"/>
</dbReference>
<dbReference type="FunFam" id="1.10.10.10:FF:000143">
    <property type="entry name" value="DDRGK domain-containing protein 1"/>
    <property type="match status" value="1"/>
</dbReference>
<evidence type="ECO:0000256" key="1">
    <source>
        <dbReference type="ARBA" id="ARBA00004389"/>
    </source>
</evidence>
<accession>A0AAV2I6Z0</accession>
<evidence type="ECO:0000256" key="8">
    <source>
        <dbReference type="ARBA" id="ARBA00023136"/>
    </source>
</evidence>
<dbReference type="Gene3D" id="1.10.10.10">
    <property type="entry name" value="Winged helix-like DNA-binding domain superfamily/Winged helix DNA-binding domain"/>
    <property type="match status" value="1"/>
</dbReference>
<evidence type="ECO:0000256" key="7">
    <source>
        <dbReference type="ARBA" id="ARBA00022989"/>
    </source>
</evidence>
<keyword evidence="5" id="KW-0833">Ubl conjugation pathway</keyword>
<dbReference type="GO" id="GO:0005789">
    <property type="term" value="C:endoplasmic reticulum membrane"/>
    <property type="evidence" value="ECO:0007669"/>
    <property type="project" value="UniProtKB-SubCell"/>
</dbReference>
<reference evidence="11 12" key="1">
    <citation type="submission" date="2024-04" db="EMBL/GenBank/DDBJ databases">
        <authorList>
            <consortium name="Genoscope - CEA"/>
            <person name="William W."/>
        </authorList>
    </citation>
    <scope>NUCLEOTIDE SEQUENCE [LARGE SCALE GENOMIC DNA]</scope>
</reference>
<dbReference type="GO" id="GO:0044389">
    <property type="term" value="F:ubiquitin-like protein ligase binding"/>
    <property type="evidence" value="ECO:0007669"/>
    <property type="project" value="TreeGrafter"/>
</dbReference>
<dbReference type="InterPro" id="IPR036390">
    <property type="entry name" value="WH_DNA-bd_sf"/>
</dbReference>
<name>A0AAV2I6Z0_LYMST</name>
<evidence type="ECO:0000256" key="10">
    <source>
        <dbReference type="SAM" id="Phobius"/>
    </source>
</evidence>
<keyword evidence="6" id="KW-0256">Endoplasmic reticulum</keyword>
<dbReference type="SMART" id="SM01128">
    <property type="entry name" value="DDRGK"/>
    <property type="match status" value="1"/>
</dbReference>
<evidence type="ECO:0000256" key="3">
    <source>
        <dbReference type="ARBA" id="ARBA00018218"/>
    </source>
</evidence>
<feature type="compositionally biased region" description="Basic and acidic residues" evidence="9">
    <location>
        <begin position="101"/>
        <end position="136"/>
    </location>
</feature>
<dbReference type="SUPFAM" id="SSF46785">
    <property type="entry name" value="Winged helix' DNA-binding domain"/>
    <property type="match status" value="1"/>
</dbReference>
<feature type="compositionally biased region" description="Low complexity" evidence="9">
    <location>
        <begin position="45"/>
        <end position="59"/>
    </location>
</feature>
<organism evidence="11 12">
    <name type="scientific">Lymnaea stagnalis</name>
    <name type="common">Great pond snail</name>
    <name type="synonym">Helix stagnalis</name>
    <dbReference type="NCBI Taxonomy" id="6523"/>
    <lineage>
        <taxon>Eukaryota</taxon>
        <taxon>Metazoa</taxon>
        <taxon>Spiralia</taxon>
        <taxon>Lophotrochozoa</taxon>
        <taxon>Mollusca</taxon>
        <taxon>Gastropoda</taxon>
        <taxon>Heterobranchia</taxon>
        <taxon>Euthyneura</taxon>
        <taxon>Panpulmonata</taxon>
        <taxon>Hygrophila</taxon>
        <taxon>Lymnaeoidea</taxon>
        <taxon>Lymnaeidae</taxon>
        <taxon>Lymnaea</taxon>
    </lineage>
</organism>
<comment type="subcellular location">
    <subcellularLocation>
        <location evidence="1">Endoplasmic reticulum membrane</location>
        <topology evidence="1">Single-pass membrane protein</topology>
    </subcellularLocation>
</comment>
<feature type="region of interest" description="Disordered" evidence="9">
    <location>
        <begin position="32"/>
        <end position="136"/>
    </location>
</feature>
<dbReference type="AlphaFoldDB" id="A0AAV2I6Z0"/>
<dbReference type="Pfam" id="PF09756">
    <property type="entry name" value="DDRGK"/>
    <property type="match status" value="1"/>
</dbReference>
<dbReference type="Proteomes" id="UP001497497">
    <property type="component" value="Unassembled WGS sequence"/>
</dbReference>
<keyword evidence="12" id="KW-1185">Reference proteome</keyword>
<sequence length="308" mass="34963">MAPVDPFTLYAVAAVAIFIIICIVTIVSKFNSSSEKDVKPPRNAPIPAQIAPARQGPQGVRRRVRGARMRVEEDDSDAEGDEDAPDIPEVEGKVGAKKMKKLQEKAERKAMREQEERDREERKKKEKELEAQRKQQEEIAKQEAAILEEEERKKKEEQERIEHEEYLKMKEMFSVEEEGEADQDADLNSESLLGKFITYIKETKVVMLEDLAGHFKLNVQDVIQRVQDLQTEGRLTGVIDDRGKFIYITMEELEAVARYIRQSGRVSISDLAASSNRLINLDPETSSIALKMATEVTEMVGTEEVAVN</sequence>
<comment type="caution">
    <text evidence="11">The sequence shown here is derived from an EMBL/GenBank/DDBJ whole genome shotgun (WGS) entry which is preliminary data.</text>
</comment>
<dbReference type="PANTHER" id="PTHR48176:SF1">
    <property type="entry name" value="DDRGK DOMAIN-CONTAINING PROTEIN 1"/>
    <property type="match status" value="1"/>
</dbReference>
<dbReference type="InterPro" id="IPR050899">
    <property type="entry name" value="DDRGK_domain-containing"/>
</dbReference>
<feature type="transmembrane region" description="Helical" evidence="10">
    <location>
        <begin position="6"/>
        <end position="27"/>
    </location>
</feature>
<keyword evidence="8 10" id="KW-0472">Membrane</keyword>
<evidence type="ECO:0000256" key="9">
    <source>
        <dbReference type="SAM" id="MobiDB-lite"/>
    </source>
</evidence>
<evidence type="ECO:0000313" key="12">
    <source>
        <dbReference type="Proteomes" id="UP001497497"/>
    </source>
</evidence>
<dbReference type="InterPro" id="IPR019153">
    <property type="entry name" value="DDRGK_dom-contain"/>
</dbReference>
<keyword evidence="4 10" id="KW-0812">Transmembrane</keyword>